<dbReference type="SUPFAM" id="SSF55874">
    <property type="entry name" value="ATPase domain of HSP90 chaperone/DNA topoisomerase II/histidine kinase"/>
    <property type="match status" value="1"/>
</dbReference>
<keyword evidence="4" id="KW-1185">Reference proteome</keyword>
<keyword evidence="3" id="KW-0808">Transferase</keyword>
<proteinExistence type="predicted"/>
<dbReference type="GO" id="GO:0000155">
    <property type="term" value="F:phosphorelay sensor kinase activity"/>
    <property type="evidence" value="ECO:0007669"/>
    <property type="project" value="InterPro"/>
</dbReference>
<protein>
    <submittedName>
        <fullName evidence="3">Histidine kinase</fullName>
    </submittedName>
</protein>
<feature type="transmembrane region" description="Helical" evidence="1">
    <location>
        <begin position="12"/>
        <end position="33"/>
    </location>
</feature>
<feature type="domain" description="Signal transduction histidine kinase internal region" evidence="2">
    <location>
        <begin position="156"/>
        <end position="235"/>
    </location>
</feature>
<dbReference type="InterPro" id="IPR036890">
    <property type="entry name" value="HATPase_C_sf"/>
</dbReference>
<dbReference type="AlphaFoldDB" id="A0A4V3GKP9"/>
<keyword evidence="1" id="KW-0472">Membrane</keyword>
<evidence type="ECO:0000259" key="2">
    <source>
        <dbReference type="Pfam" id="PF06580"/>
    </source>
</evidence>
<comment type="caution">
    <text evidence="3">The sequence shown here is derived from an EMBL/GenBank/DDBJ whole genome shotgun (WGS) entry which is preliminary data.</text>
</comment>
<dbReference type="EMBL" id="SODV01000002">
    <property type="protein sequence ID" value="TDW96492.1"/>
    <property type="molecule type" value="Genomic_DNA"/>
</dbReference>
<keyword evidence="1" id="KW-0812">Transmembrane</keyword>
<dbReference type="OrthoDB" id="9792992at2"/>
<keyword evidence="1" id="KW-1133">Transmembrane helix</keyword>
<dbReference type="PANTHER" id="PTHR34220">
    <property type="entry name" value="SENSOR HISTIDINE KINASE YPDA"/>
    <property type="match status" value="1"/>
</dbReference>
<evidence type="ECO:0000313" key="3">
    <source>
        <dbReference type="EMBL" id="TDW96492.1"/>
    </source>
</evidence>
<dbReference type="RefSeq" id="WP_133997021.1">
    <property type="nucleotide sequence ID" value="NZ_SODV01000002.1"/>
</dbReference>
<feature type="transmembrane region" description="Helical" evidence="1">
    <location>
        <begin position="72"/>
        <end position="93"/>
    </location>
</feature>
<dbReference type="InterPro" id="IPR010559">
    <property type="entry name" value="Sig_transdc_His_kin_internal"/>
</dbReference>
<gene>
    <name evidence="3" type="ORF">EDB95_4323</name>
</gene>
<dbReference type="GO" id="GO:0016020">
    <property type="term" value="C:membrane"/>
    <property type="evidence" value="ECO:0007669"/>
    <property type="project" value="InterPro"/>
</dbReference>
<dbReference type="InterPro" id="IPR050640">
    <property type="entry name" value="Bact_2-comp_sensor_kinase"/>
</dbReference>
<evidence type="ECO:0000313" key="4">
    <source>
        <dbReference type="Proteomes" id="UP000294498"/>
    </source>
</evidence>
<organism evidence="3 4">
    <name type="scientific">Dinghuibacter silviterrae</name>
    <dbReference type="NCBI Taxonomy" id="1539049"/>
    <lineage>
        <taxon>Bacteria</taxon>
        <taxon>Pseudomonadati</taxon>
        <taxon>Bacteroidota</taxon>
        <taxon>Chitinophagia</taxon>
        <taxon>Chitinophagales</taxon>
        <taxon>Chitinophagaceae</taxon>
        <taxon>Dinghuibacter</taxon>
    </lineage>
</organism>
<keyword evidence="3" id="KW-0418">Kinase</keyword>
<dbReference type="Proteomes" id="UP000294498">
    <property type="component" value="Unassembled WGS sequence"/>
</dbReference>
<feature type="transmembrane region" description="Helical" evidence="1">
    <location>
        <begin position="45"/>
        <end position="65"/>
    </location>
</feature>
<dbReference type="Gene3D" id="3.30.565.10">
    <property type="entry name" value="Histidine kinase-like ATPase, C-terminal domain"/>
    <property type="match status" value="1"/>
</dbReference>
<sequence length="352" mass="39916">MAKPPITVTRFKIIFSACWLAWALANTWLLVRFGFKPYVAFDDAFVTNGLFCAASVMLSNNLGYYRPRQGKIYILLIWGLGLVGICIGLDHLLLSSLLPGETAYLDFLSKSLPARFCLGLLLLGFTAMLSLLWYNMEDQQENERRQNSTERLARDAELYNLRQQLQPHFLFNSLNSISALVCSEPEQARKMIQQLSEFLRGTIKKDEQSRVPLSEELEYLQLYLEIEKVRFGHRLSTVIESDEAAKILTIPSLLLQPIVENAIKFGLYDTTEAVEIRISAAAVQKDLVLEVTNPFDPETSSPRRGTGFGLNSVQRRLYLIYARNDLLQTSVSGNLFTTIIKIPQIHDQSDPD</sequence>
<accession>A0A4V3GKP9</accession>
<reference evidence="3 4" key="1">
    <citation type="submission" date="2019-03" db="EMBL/GenBank/DDBJ databases">
        <title>Genomic Encyclopedia of Type Strains, Phase IV (KMG-IV): sequencing the most valuable type-strain genomes for metagenomic binning, comparative biology and taxonomic classification.</title>
        <authorList>
            <person name="Goeker M."/>
        </authorList>
    </citation>
    <scope>NUCLEOTIDE SEQUENCE [LARGE SCALE GENOMIC DNA]</scope>
    <source>
        <strain evidence="3 4">DSM 100059</strain>
    </source>
</reference>
<name>A0A4V3GKP9_9BACT</name>
<feature type="transmembrane region" description="Helical" evidence="1">
    <location>
        <begin position="113"/>
        <end position="134"/>
    </location>
</feature>
<evidence type="ECO:0000256" key="1">
    <source>
        <dbReference type="SAM" id="Phobius"/>
    </source>
</evidence>
<dbReference type="Pfam" id="PF06580">
    <property type="entry name" value="His_kinase"/>
    <property type="match status" value="1"/>
</dbReference>
<dbReference type="PANTHER" id="PTHR34220:SF7">
    <property type="entry name" value="SENSOR HISTIDINE KINASE YPDA"/>
    <property type="match status" value="1"/>
</dbReference>